<dbReference type="OrthoDB" id="6367512at2"/>
<dbReference type="Pfam" id="PF13505">
    <property type="entry name" value="OMP_b-brl"/>
    <property type="match status" value="1"/>
</dbReference>
<gene>
    <name evidence="4" type="ORF">D777_00681</name>
</gene>
<keyword evidence="1 2" id="KW-0732">Signal</keyword>
<dbReference type="RefSeq" id="WP_036128455.1">
    <property type="nucleotide sequence ID" value="NZ_ANIE01000003.1"/>
</dbReference>
<accession>A0A072N476</accession>
<dbReference type="EMBL" id="ANIE01000003">
    <property type="protein sequence ID" value="KEF32047.1"/>
    <property type="molecule type" value="Genomic_DNA"/>
</dbReference>
<feature type="chain" id="PRO_5001680440" description="Outer membrane protein beta-barrel domain-containing protein" evidence="2">
    <location>
        <begin position="22"/>
        <end position="192"/>
    </location>
</feature>
<dbReference type="PATRIC" id="fig|1137280.3.peg.497"/>
<dbReference type="InterPro" id="IPR011250">
    <property type="entry name" value="OMP/PagP_B-barrel"/>
</dbReference>
<evidence type="ECO:0000313" key="4">
    <source>
        <dbReference type="EMBL" id="KEF32047.1"/>
    </source>
</evidence>
<sequence length="192" mass="19963">MKNALVCSALCASLMSGIANADNHGQSDSRALTTNDLINNGYAEARLGFADMGLSDDAIVIAGTFGTSLDQFLPGLGAEAELTLTASDAETTVSDGFGNSVTVEGSYFGLGGYATYTLDLDPQVKGLELLGRGGLVYVNAEANTWAGSADDSSIELGIGIGARYNLQNNLAVVARFDTYDIDVLSFGATYRF</sequence>
<evidence type="ECO:0000313" key="5">
    <source>
        <dbReference type="Proteomes" id="UP000035057"/>
    </source>
</evidence>
<dbReference type="InterPro" id="IPR027385">
    <property type="entry name" value="Beta-barrel_OMP"/>
</dbReference>
<dbReference type="Gene3D" id="2.40.160.20">
    <property type="match status" value="1"/>
</dbReference>
<name>A0A072N476_9GAMM</name>
<dbReference type="AlphaFoldDB" id="A0A072N476"/>
<dbReference type="Proteomes" id="UP000035057">
    <property type="component" value="Unassembled WGS sequence"/>
</dbReference>
<evidence type="ECO:0000256" key="2">
    <source>
        <dbReference type="SAM" id="SignalP"/>
    </source>
</evidence>
<organism evidence="4 5">
    <name type="scientific">Marinobacter nitratireducens</name>
    <dbReference type="NCBI Taxonomy" id="1137280"/>
    <lineage>
        <taxon>Bacteria</taxon>
        <taxon>Pseudomonadati</taxon>
        <taxon>Pseudomonadota</taxon>
        <taxon>Gammaproteobacteria</taxon>
        <taxon>Pseudomonadales</taxon>
        <taxon>Marinobacteraceae</taxon>
        <taxon>Marinobacter</taxon>
    </lineage>
</organism>
<reference evidence="4 5" key="1">
    <citation type="submission" date="2012-12" db="EMBL/GenBank/DDBJ databases">
        <title>Genome assembly of Marinobacter sp. AK21.</title>
        <authorList>
            <person name="Khatri I."/>
            <person name="Kumar R."/>
            <person name="Vaidya B."/>
            <person name="Subramanian S."/>
            <person name="Pinnaka A."/>
        </authorList>
    </citation>
    <scope>NUCLEOTIDE SEQUENCE [LARGE SCALE GENOMIC DNA]</scope>
    <source>
        <strain evidence="4 5">AK21</strain>
    </source>
</reference>
<comment type="caution">
    <text evidence="4">The sequence shown here is derived from an EMBL/GenBank/DDBJ whole genome shotgun (WGS) entry which is preliminary data.</text>
</comment>
<dbReference type="SUPFAM" id="SSF56925">
    <property type="entry name" value="OMPA-like"/>
    <property type="match status" value="1"/>
</dbReference>
<protein>
    <recommendedName>
        <fullName evidence="3">Outer membrane protein beta-barrel domain-containing protein</fullName>
    </recommendedName>
</protein>
<evidence type="ECO:0000256" key="1">
    <source>
        <dbReference type="ARBA" id="ARBA00022729"/>
    </source>
</evidence>
<keyword evidence="5" id="KW-1185">Reference proteome</keyword>
<proteinExistence type="predicted"/>
<feature type="domain" description="Outer membrane protein beta-barrel" evidence="3">
    <location>
        <begin position="41"/>
        <end position="192"/>
    </location>
</feature>
<feature type="signal peptide" evidence="2">
    <location>
        <begin position="1"/>
        <end position="21"/>
    </location>
</feature>
<evidence type="ECO:0000259" key="3">
    <source>
        <dbReference type="Pfam" id="PF13505"/>
    </source>
</evidence>